<feature type="region of interest" description="Disordered" evidence="8">
    <location>
        <begin position="1"/>
        <end position="88"/>
    </location>
</feature>
<keyword evidence="6" id="KW-0804">Transcription</keyword>
<comment type="caution">
    <text evidence="10">The sequence shown here is derived from an EMBL/GenBank/DDBJ whole genome shotgun (WGS) entry which is preliminary data.</text>
</comment>
<dbReference type="InterPro" id="IPR003851">
    <property type="entry name" value="Znf_Dof"/>
</dbReference>
<dbReference type="PROSITE" id="PS01361">
    <property type="entry name" value="ZF_DOF_1"/>
    <property type="match status" value="1"/>
</dbReference>
<feature type="compositionally biased region" description="Basic and acidic residues" evidence="8">
    <location>
        <begin position="1"/>
        <end position="10"/>
    </location>
</feature>
<dbReference type="EMBL" id="CM035417">
    <property type="protein sequence ID" value="KAH7423183.1"/>
    <property type="molecule type" value="Genomic_DNA"/>
</dbReference>
<dbReference type="GO" id="GO:0008270">
    <property type="term" value="F:zinc ion binding"/>
    <property type="evidence" value="ECO:0007669"/>
    <property type="project" value="UniProtKB-KW"/>
</dbReference>
<dbReference type="EMBL" id="CM035417">
    <property type="protein sequence ID" value="KAH7423184.1"/>
    <property type="molecule type" value="Genomic_DNA"/>
</dbReference>
<evidence type="ECO:0000256" key="8">
    <source>
        <dbReference type="SAM" id="MobiDB-lite"/>
    </source>
</evidence>
<evidence type="ECO:0000256" key="7">
    <source>
        <dbReference type="ARBA" id="ARBA00023242"/>
    </source>
</evidence>
<dbReference type="GO" id="GO:0003700">
    <property type="term" value="F:DNA-binding transcription factor activity"/>
    <property type="evidence" value="ECO:0007669"/>
    <property type="project" value="InterPro"/>
</dbReference>
<keyword evidence="2" id="KW-0863">Zinc-finger</keyword>
<keyword evidence="1" id="KW-0479">Metal-binding</keyword>
<accession>A0A8T2TKJ3</accession>
<dbReference type="OrthoDB" id="1928470at2759"/>
<evidence type="ECO:0000256" key="4">
    <source>
        <dbReference type="ARBA" id="ARBA00023015"/>
    </source>
</evidence>
<evidence type="ECO:0000256" key="5">
    <source>
        <dbReference type="ARBA" id="ARBA00023125"/>
    </source>
</evidence>
<keyword evidence="5" id="KW-0238">DNA-binding</keyword>
<sequence length="490" mass="53527">MGCAMQEKEQLINTGTQLSSSEQDVRQSHHHPRTEFFKLHNTMNTDNTNKVTGNPSSNLNSNSSNTNNNNNTNNNGGGNANSQPPPLRCPRCDSPNTKFCYYNNYSLLQPRYFCKSCRRYWTKGGALRNVPVGGGCRKNKRVTSRQRIGGVGSASDLISGSPSASFLSHPHLVEHHHASPFPPFTDLHLPPRPSSSLTLLSHGHDHAANPNLLYFNLPSNEALMKDNAFLNQQLLQSSPSASMAGPHPELHPHSVPTGLFSRQLASYLPSSLASQYLSNVGSLPLQNMQSAFSHAYVPGDASASLAPHERHQFIQHGPFSSTSNSSMHLRDDPSGSGGTVPKTTSSSIGASHHEQSNLGFKGFSLPFDNLNTGNNHHQHQQQQQAEQVSTGHWATNKLIPLLTDKKLTHANKQAIEDQTEMEGSSRIYPHLRPPLHSPKVEEGWTVAPSHQHEPTGVSSGDQATANYWNISGGWNEVPGYNNPGADHPFM</sequence>
<evidence type="ECO:0000256" key="6">
    <source>
        <dbReference type="ARBA" id="ARBA00023163"/>
    </source>
</evidence>
<keyword evidence="7" id="KW-0539">Nucleus</keyword>
<dbReference type="AlphaFoldDB" id="A0A8T2TKJ3"/>
<reference evidence="10" key="1">
    <citation type="submission" date="2021-08" db="EMBL/GenBank/DDBJ databases">
        <title>WGS assembly of Ceratopteris richardii.</title>
        <authorList>
            <person name="Marchant D.B."/>
            <person name="Chen G."/>
            <person name="Jenkins J."/>
            <person name="Shu S."/>
            <person name="Leebens-Mack J."/>
            <person name="Grimwood J."/>
            <person name="Schmutz J."/>
            <person name="Soltis P."/>
            <person name="Soltis D."/>
            <person name="Chen Z.-H."/>
        </authorList>
    </citation>
    <scope>NUCLEOTIDE SEQUENCE</scope>
    <source>
        <strain evidence="10">Whitten #5841</strain>
        <tissue evidence="10">Leaf</tissue>
    </source>
</reference>
<dbReference type="PROSITE" id="PS50884">
    <property type="entry name" value="ZF_DOF_2"/>
    <property type="match status" value="1"/>
</dbReference>
<dbReference type="EMBL" id="CM035417">
    <property type="protein sequence ID" value="KAH7423182.1"/>
    <property type="molecule type" value="Genomic_DNA"/>
</dbReference>
<dbReference type="Proteomes" id="UP000825935">
    <property type="component" value="Chromosome 12"/>
</dbReference>
<keyword evidence="4" id="KW-0805">Transcription regulation</keyword>
<evidence type="ECO:0000313" key="11">
    <source>
        <dbReference type="Proteomes" id="UP000825935"/>
    </source>
</evidence>
<gene>
    <name evidence="10" type="ORF">KP509_12G042700</name>
</gene>
<evidence type="ECO:0000256" key="1">
    <source>
        <dbReference type="ARBA" id="ARBA00022723"/>
    </source>
</evidence>
<name>A0A8T2TKJ3_CERRI</name>
<evidence type="ECO:0000313" key="10">
    <source>
        <dbReference type="EMBL" id="KAH7423182.1"/>
    </source>
</evidence>
<dbReference type="GO" id="GO:0003677">
    <property type="term" value="F:DNA binding"/>
    <property type="evidence" value="ECO:0007669"/>
    <property type="project" value="UniProtKB-KW"/>
</dbReference>
<organism evidence="10 11">
    <name type="scientific">Ceratopteris richardii</name>
    <name type="common">Triangle waterfern</name>
    <dbReference type="NCBI Taxonomy" id="49495"/>
    <lineage>
        <taxon>Eukaryota</taxon>
        <taxon>Viridiplantae</taxon>
        <taxon>Streptophyta</taxon>
        <taxon>Embryophyta</taxon>
        <taxon>Tracheophyta</taxon>
        <taxon>Polypodiopsida</taxon>
        <taxon>Polypodiidae</taxon>
        <taxon>Polypodiales</taxon>
        <taxon>Pteridineae</taxon>
        <taxon>Pteridaceae</taxon>
        <taxon>Parkerioideae</taxon>
        <taxon>Ceratopteris</taxon>
    </lineage>
</organism>
<dbReference type="InterPro" id="IPR045174">
    <property type="entry name" value="Dof"/>
</dbReference>
<keyword evidence="11" id="KW-1185">Reference proteome</keyword>
<evidence type="ECO:0000259" key="9">
    <source>
        <dbReference type="PROSITE" id="PS50884"/>
    </source>
</evidence>
<feature type="compositionally biased region" description="Polar residues" evidence="8">
    <location>
        <begin position="11"/>
        <end position="22"/>
    </location>
</feature>
<dbReference type="PANTHER" id="PTHR31992">
    <property type="entry name" value="DOF ZINC FINGER PROTEIN DOF1.4-RELATED"/>
    <property type="match status" value="1"/>
</dbReference>
<evidence type="ECO:0000256" key="3">
    <source>
        <dbReference type="ARBA" id="ARBA00022833"/>
    </source>
</evidence>
<feature type="compositionally biased region" description="Polar residues" evidence="8">
    <location>
        <begin position="41"/>
        <end position="51"/>
    </location>
</feature>
<evidence type="ECO:0000256" key="2">
    <source>
        <dbReference type="ARBA" id="ARBA00022771"/>
    </source>
</evidence>
<feature type="region of interest" description="Disordered" evidence="8">
    <location>
        <begin position="315"/>
        <end position="354"/>
    </location>
</feature>
<protein>
    <recommendedName>
        <fullName evidence="9">Dof-type domain-containing protein</fullName>
    </recommendedName>
</protein>
<keyword evidence="3" id="KW-0862">Zinc</keyword>
<feature type="compositionally biased region" description="Basic and acidic residues" evidence="8">
    <location>
        <begin position="23"/>
        <end position="38"/>
    </location>
</feature>
<proteinExistence type="predicted"/>
<feature type="compositionally biased region" description="Low complexity" evidence="8">
    <location>
        <begin position="52"/>
        <end position="74"/>
    </location>
</feature>
<feature type="domain" description="Dof-type" evidence="9">
    <location>
        <begin position="87"/>
        <end position="141"/>
    </location>
</feature>
<feature type="compositionally biased region" description="Polar residues" evidence="8">
    <location>
        <begin position="318"/>
        <end position="327"/>
    </location>
</feature>
<dbReference type="Pfam" id="PF02701">
    <property type="entry name" value="Zn_ribbon_Dof"/>
    <property type="match status" value="1"/>
</dbReference>